<sequence length="474" mass="52115">MRKSFYKTICASLGLSLAAGLFQSWLHVQRGVDLYRLASFRSWFLVGDFIALITACLLLTYYHHKGFKAAFWTGLVTTIISLATLLYLLLATLYPLLGQYPRVVILMGVLASLVYGATLATSRAGSRPWLKWAGSVVAILSGLQVAALMWFKDIPPYPPNATLDFIQQYLALADRIIPVLLLFNFIDELNRVSSDKEPINLPARLLMAQAMVAILALSTTILAIQLIGDNYSHTHVSARETTLAQSFEEGRYIGPQGDTLLYRIMKPLDYDPRKRYPLVVGLPYTCWSDNTRQIDACPIAKWLATDENRRKYAAFVFVPRCPPHTGWGGVANTPSVAPLTIEAIRSLDKAFSIDAQRRYVSGVSRGGYGSWHLIGAHPALFAAAIPVCGEGDPSQAPGMAGISVWAFHGAKDLNVPVSGSREMVTALKKAGGAPRYTEYPDAAHGIWEEVIKTPGLLDWLFAQKQVNPSKASKI</sequence>
<evidence type="ECO:0008006" key="5">
    <source>
        <dbReference type="Google" id="ProtNLM"/>
    </source>
</evidence>
<dbReference type="AlphaFoldDB" id="A0A286GI78"/>
<keyword evidence="2" id="KW-1133">Transmembrane helix</keyword>
<evidence type="ECO:0000313" key="3">
    <source>
        <dbReference type="EMBL" id="SOD95247.1"/>
    </source>
</evidence>
<keyword evidence="2" id="KW-0812">Transmembrane</keyword>
<evidence type="ECO:0000256" key="2">
    <source>
        <dbReference type="SAM" id="Phobius"/>
    </source>
</evidence>
<feature type="transmembrane region" description="Helical" evidence="2">
    <location>
        <begin position="100"/>
        <end position="120"/>
    </location>
</feature>
<dbReference type="InterPro" id="IPR029058">
    <property type="entry name" value="AB_hydrolase_fold"/>
</dbReference>
<feature type="transmembrane region" description="Helical" evidence="2">
    <location>
        <begin position="132"/>
        <end position="151"/>
    </location>
</feature>
<organism evidence="3 4">
    <name type="scientific">Spirosoma fluviale</name>
    <dbReference type="NCBI Taxonomy" id="1597977"/>
    <lineage>
        <taxon>Bacteria</taxon>
        <taxon>Pseudomonadati</taxon>
        <taxon>Bacteroidota</taxon>
        <taxon>Cytophagia</taxon>
        <taxon>Cytophagales</taxon>
        <taxon>Cytophagaceae</taxon>
        <taxon>Spirosoma</taxon>
    </lineage>
</organism>
<proteinExistence type="predicted"/>
<dbReference type="Proteomes" id="UP000219452">
    <property type="component" value="Unassembled WGS sequence"/>
</dbReference>
<feature type="transmembrane region" description="Helical" evidence="2">
    <location>
        <begin position="206"/>
        <end position="227"/>
    </location>
</feature>
<gene>
    <name evidence="3" type="ORF">SAMN06269250_4792</name>
</gene>
<dbReference type="SUPFAM" id="SSF53474">
    <property type="entry name" value="alpha/beta-Hydrolases"/>
    <property type="match status" value="1"/>
</dbReference>
<dbReference type="InterPro" id="IPR050955">
    <property type="entry name" value="Plant_Biomass_Hydrol_Est"/>
</dbReference>
<protein>
    <recommendedName>
        <fullName evidence="5">Peptidase</fullName>
    </recommendedName>
</protein>
<dbReference type="EMBL" id="OCNH01000004">
    <property type="protein sequence ID" value="SOD95247.1"/>
    <property type="molecule type" value="Genomic_DNA"/>
</dbReference>
<dbReference type="PANTHER" id="PTHR43037">
    <property type="entry name" value="UNNAMED PRODUCT-RELATED"/>
    <property type="match status" value="1"/>
</dbReference>
<dbReference type="PANTHER" id="PTHR43037:SF1">
    <property type="entry name" value="BLL1128 PROTEIN"/>
    <property type="match status" value="1"/>
</dbReference>
<reference evidence="4" key="1">
    <citation type="submission" date="2017-09" db="EMBL/GenBank/DDBJ databases">
        <authorList>
            <person name="Varghese N."/>
            <person name="Submissions S."/>
        </authorList>
    </citation>
    <scope>NUCLEOTIDE SEQUENCE [LARGE SCALE GENOMIC DNA]</scope>
    <source>
        <strain evidence="4">DSM 29961</strain>
    </source>
</reference>
<keyword evidence="2" id="KW-0472">Membrane</keyword>
<dbReference type="Gene3D" id="3.40.50.1820">
    <property type="entry name" value="alpha/beta hydrolase"/>
    <property type="match status" value="1"/>
</dbReference>
<name>A0A286GI78_9BACT</name>
<feature type="transmembrane region" description="Helical" evidence="2">
    <location>
        <begin position="166"/>
        <end position="186"/>
    </location>
</feature>
<accession>A0A286GI78</accession>
<feature type="transmembrane region" description="Helical" evidence="2">
    <location>
        <begin position="40"/>
        <end position="62"/>
    </location>
</feature>
<dbReference type="RefSeq" id="WP_097129084.1">
    <property type="nucleotide sequence ID" value="NZ_OCNH01000004.1"/>
</dbReference>
<keyword evidence="4" id="KW-1185">Reference proteome</keyword>
<evidence type="ECO:0000313" key="4">
    <source>
        <dbReference type="Proteomes" id="UP000219452"/>
    </source>
</evidence>
<feature type="transmembrane region" description="Helical" evidence="2">
    <location>
        <begin position="69"/>
        <end position="94"/>
    </location>
</feature>
<dbReference type="OrthoDB" id="9764953at2"/>
<keyword evidence="1" id="KW-0732">Signal</keyword>
<evidence type="ECO:0000256" key="1">
    <source>
        <dbReference type="ARBA" id="ARBA00022729"/>
    </source>
</evidence>